<proteinExistence type="predicted"/>
<comment type="caution">
    <text evidence="1">The sequence shown here is derived from an EMBL/GenBank/DDBJ whole genome shotgun (WGS) entry which is preliminary data.</text>
</comment>
<accession>A0AAV1S7V0</accession>
<evidence type="ECO:0000313" key="2">
    <source>
        <dbReference type="Proteomes" id="UP001314170"/>
    </source>
</evidence>
<dbReference type="Proteomes" id="UP001314170">
    <property type="component" value="Unassembled WGS sequence"/>
</dbReference>
<organism evidence="1 2">
    <name type="scientific">Dovyalis caffra</name>
    <dbReference type="NCBI Taxonomy" id="77055"/>
    <lineage>
        <taxon>Eukaryota</taxon>
        <taxon>Viridiplantae</taxon>
        <taxon>Streptophyta</taxon>
        <taxon>Embryophyta</taxon>
        <taxon>Tracheophyta</taxon>
        <taxon>Spermatophyta</taxon>
        <taxon>Magnoliopsida</taxon>
        <taxon>eudicotyledons</taxon>
        <taxon>Gunneridae</taxon>
        <taxon>Pentapetalae</taxon>
        <taxon>rosids</taxon>
        <taxon>fabids</taxon>
        <taxon>Malpighiales</taxon>
        <taxon>Salicaceae</taxon>
        <taxon>Flacourtieae</taxon>
        <taxon>Dovyalis</taxon>
    </lineage>
</organism>
<keyword evidence="2" id="KW-1185">Reference proteome</keyword>
<reference evidence="1 2" key="1">
    <citation type="submission" date="2024-01" db="EMBL/GenBank/DDBJ databases">
        <authorList>
            <person name="Waweru B."/>
        </authorList>
    </citation>
    <scope>NUCLEOTIDE SEQUENCE [LARGE SCALE GENOMIC DNA]</scope>
</reference>
<gene>
    <name evidence="1" type="ORF">DCAF_LOCUS19242</name>
</gene>
<sequence>MALLIGYLYHQIKAIEDRLLRTWWGTKRVGYIAVEDVNEEFVPYVKAKGVELWDLPHVVPRHVSNELLQRNRRERAPLSDKMPRS</sequence>
<protein>
    <submittedName>
        <fullName evidence="1">Uncharacterized protein</fullName>
    </submittedName>
</protein>
<evidence type="ECO:0000313" key="1">
    <source>
        <dbReference type="EMBL" id="CAK7346565.1"/>
    </source>
</evidence>
<dbReference type="EMBL" id="CAWUPB010001173">
    <property type="protein sequence ID" value="CAK7346565.1"/>
    <property type="molecule type" value="Genomic_DNA"/>
</dbReference>
<name>A0AAV1S7V0_9ROSI</name>
<dbReference type="AlphaFoldDB" id="A0AAV1S7V0"/>